<sequence>MDDALLPADALDTGTLYRLFSGSIAPRPVGRIAGTDYARGTDRFALERPA</sequence>
<name>A0A291P355_9GAMM</name>
<gene>
    <name evidence="1" type="ORF">BEI_0339</name>
</gene>
<dbReference type="EMBL" id="CP021435">
    <property type="protein sequence ID" value="ATJ81326.1"/>
    <property type="molecule type" value="Genomic_DNA"/>
</dbReference>
<evidence type="ECO:0000313" key="1">
    <source>
        <dbReference type="EMBL" id="ATJ81326.1"/>
    </source>
</evidence>
<accession>A0A291P355</accession>
<keyword evidence="2" id="KW-1185">Reference proteome</keyword>
<dbReference type="KEGG" id="hbe:BEI_0339"/>
<dbReference type="Proteomes" id="UP000219993">
    <property type="component" value="Chromosome"/>
</dbReference>
<proteinExistence type="predicted"/>
<reference evidence="1 2" key="1">
    <citation type="journal article" date="2017" name="Sci. Rep.">
        <title>Revealing the Saline Adaptation Strategies of the Halophilic Bacterium Halomonas beimenensis through High-throughput Omics and Transposon Mutagenesis Approaches.</title>
        <authorList>
            <person name="Chen Y.H."/>
            <person name="Lin S.S."/>
            <person name="Shyu Y.T."/>
        </authorList>
    </citation>
    <scope>NUCLEOTIDE SEQUENCE [LARGE SCALE GENOMIC DNA]</scope>
    <source>
        <strain evidence="1 2">NTU-111</strain>
    </source>
</reference>
<dbReference type="AlphaFoldDB" id="A0A291P355"/>
<organism evidence="1 2">
    <name type="scientific">Halomonas beimenensis</name>
    <dbReference type="NCBI Taxonomy" id="475662"/>
    <lineage>
        <taxon>Bacteria</taxon>
        <taxon>Pseudomonadati</taxon>
        <taxon>Pseudomonadota</taxon>
        <taxon>Gammaproteobacteria</taxon>
        <taxon>Oceanospirillales</taxon>
        <taxon>Halomonadaceae</taxon>
        <taxon>Halomonas</taxon>
    </lineage>
</organism>
<evidence type="ECO:0000313" key="2">
    <source>
        <dbReference type="Proteomes" id="UP000219993"/>
    </source>
</evidence>
<protein>
    <submittedName>
        <fullName evidence="1">Uncharacterized protein</fullName>
    </submittedName>
</protein>
<dbReference type="RefSeq" id="WP_193765141.1">
    <property type="nucleotide sequence ID" value="NZ_BAAADT010000041.1"/>
</dbReference>